<evidence type="ECO:0000256" key="1">
    <source>
        <dbReference type="SAM" id="SignalP"/>
    </source>
</evidence>
<name>A0ABT4YPS5_9VIBR</name>
<dbReference type="EMBL" id="JAQLOI010000001">
    <property type="protein sequence ID" value="MDB1123563.1"/>
    <property type="molecule type" value="Genomic_DNA"/>
</dbReference>
<dbReference type="Pfam" id="PF10972">
    <property type="entry name" value="CsiV"/>
    <property type="match status" value="1"/>
</dbReference>
<proteinExistence type="predicted"/>
<organism evidence="2 3">
    <name type="scientific">Vibrio algarum</name>
    <dbReference type="NCBI Taxonomy" id="3020714"/>
    <lineage>
        <taxon>Bacteria</taxon>
        <taxon>Pseudomonadati</taxon>
        <taxon>Pseudomonadota</taxon>
        <taxon>Gammaproteobacteria</taxon>
        <taxon>Vibrionales</taxon>
        <taxon>Vibrionaceae</taxon>
        <taxon>Vibrio</taxon>
    </lineage>
</organism>
<evidence type="ECO:0000313" key="2">
    <source>
        <dbReference type="EMBL" id="MDB1123563.1"/>
    </source>
</evidence>
<reference evidence="2 3" key="1">
    <citation type="submission" date="2023-01" db="EMBL/GenBank/DDBJ databases">
        <title>Vibrio sp. KJ40-1 sp.nov, isolated from marine algae.</title>
        <authorList>
            <person name="Butt M."/>
            <person name="Kim J.M.J."/>
            <person name="Jeon C.O.C."/>
        </authorList>
    </citation>
    <scope>NUCLEOTIDE SEQUENCE [LARGE SCALE GENOMIC DNA]</scope>
    <source>
        <strain evidence="2 3">KJ40-1</strain>
    </source>
</reference>
<evidence type="ECO:0000313" key="3">
    <source>
        <dbReference type="Proteomes" id="UP001210678"/>
    </source>
</evidence>
<accession>A0ABT4YPS5</accession>
<keyword evidence="3" id="KW-1185">Reference proteome</keyword>
<dbReference type="RefSeq" id="WP_272134252.1">
    <property type="nucleotide sequence ID" value="NZ_JAQLOI010000001.1"/>
</dbReference>
<dbReference type="Proteomes" id="UP001210678">
    <property type="component" value="Unassembled WGS sequence"/>
</dbReference>
<dbReference type="InterPro" id="IPR021241">
    <property type="entry name" value="CsiV"/>
</dbReference>
<feature type="signal peptide" evidence="1">
    <location>
        <begin position="1"/>
        <end position="18"/>
    </location>
</feature>
<feature type="chain" id="PRO_5046782531" evidence="1">
    <location>
        <begin position="19"/>
        <end position="253"/>
    </location>
</feature>
<keyword evidence="1" id="KW-0732">Signal</keyword>
<protein>
    <submittedName>
        <fullName evidence="2">Peptidoglycan binding protein CsiV</fullName>
    </submittedName>
</protein>
<comment type="caution">
    <text evidence="2">The sequence shown here is derived from an EMBL/GenBank/DDBJ whole genome shotgun (WGS) entry which is preliminary data.</text>
</comment>
<gene>
    <name evidence="2" type="ORF">PGX00_07765</name>
</gene>
<sequence length="253" mass="29439">MKKLVFLLLFIIALPSFAAERQFDIELIVFKRTVDPEKLSESWPSAMPPIDFTNVGTFENSEYRQRKGVSIRGYDEYQLLNQVERLKKHAGFQVLMHKVWRQGDNGKASAPKFRIRAGKDYSKSYNPDGSQKITFTDNSAGTIQEQTIDNPLYELDGELQVYVQHYLFLETTLDLKAPGVREVFLEDKKLDLTEAETDNNVQFGDLKEVSPTIQEERFLKSYRMEQKRRIRSSETHYLDHPLMGIIVQIRRVP</sequence>